<dbReference type="UniPathway" id="UPA00219"/>
<feature type="domain" description="Mur ligase N-terminal catalytic" evidence="15">
    <location>
        <begin position="12"/>
        <end position="112"/>
    </location>
</feature>
<name>A0A2H0V1N2_9BACT</name>
<comment type="similarity">
    <text evidence="14">Belongs to the MurCDEF family.</text>
</comment>
<sequence>MKNKKLKKAKNIYMIGIKGVGMTPVAQILKEMGKNIFGSDTVEVFFTDKVLKRHQLKFAEGFNVKNIPEKVDLVIHSSAFSKNNNVEMAEITRRKIPALTQAEALAELFNAKQGIAVCGSHGKTTTSALLGFILREAGFKPTVEVGSCVPQFKGNAITGSGKLMVIEADEYQNKLKLYNPQGVLLNNIDYDHPDYFKTPAAYQRAFAGFVQRVPKNGFVVANFDDEKVIQTVKNCRCKVISYGSKVSSIKYQVSNIKGGFQYFNLWQGKKNLGEFKMKLIGEHNVQNATAVIAACLELKAPVVKIKKALAKFKGTARRMEKLGKYKDALFIDDYAHHPTEIKATLKALRQEYAKRNIICAFMPHMFSRTKALLADFARSFGDADEILILPTYSSARENKTYEISKDLVKKIGNNAKYVSSIKQCADYLKKSVKKNDVIILMGAGDTFRVWDKLQVIN</sequence>
<dbReference type="EMBL" id="PFAR01000038">
    <property type="protein sequence ID" value="PIR92994.1"/>
    <property type="molecule type" value="Genomic_DNA"/>
</dbReference>
<dbReference type="Gene3D" id="3.40.50.720">
    <property type="entry name" value="NAD(P)-binding Rossmann-like Domain"/>
    <property type="match status" value="1"/>
</dbReference>
<evidence type="ECO:0000256" key="12">
    <source>
        <dbReference type="ARBA" id="ARBA00023316"/>
    </source>
</evidence>
<evidence type="ECO:0000259" key="16">
    <source>
        <dbReference type="Pfam" id="PF02875"/>
    </source>
</evidence>
<keyword evidence="6 14" id="KW-0132">Cell division</keyword>
<dbReference type="GO" id="GO:0051301">
    <property type="term" value="P:cell division"/>
    <property type="evidence" value="ECO:0007669"/>
    <property type="project" value="UniProtKB-KW"/>
</dbReference>
<proteinExistence type="inferred from homology"/>
<comment type="pathway">
    <text evidence="2 14">Cell wall biogenesis; peptidoglycan biosynthesis.</text>
</comment>
<dbReference type="GO" id="GO:0008360">
    <property type="term" value="P:regulation of cell shape"/>
    <property type="evidence" value="ECO:0007669"/>
    <property type="project" value="UniProtKB-KW"/>
</dbReference>
<dbReference type="EC" id="6.3.2.8" evidence="3 14"/>
<evidence type="ECO:0000256" key="4">
    <source>
        <dbReference type="ARBA" id="ARBA00022490"/>
    </source>
</evidence>
<keyword evidence="9 14" id="KW-0133">Cell shape</keyword>
<organism evidence="18 19">
    <name type="scientific">Candidatus Falkowbacteria bacterium CG10_big_fil_rev_8_21_14_0_10_43_10</name>
    <dbReference type="NCBI Taxonomy" id="1974567"/>
    <lineage>
        <taxon>Bacteria</taxon>
        <taxon>Candidatus Falkowiibacteriota</taxon>
    </lineage>
</organism>
<dbReference type="SUPFAM" id="SSF53623">
    <property type="entry name" value="MurD-like peptide ligases, catalytic domain"/>
    <property type="match status" value="1"/>
</dbReference>
<gene>
    <name evidence="14 18" type="primary">murC</name>
    <name evidence="18" type="ORF">COT99_03170</name>
</gene>
<dbReference type="InterPro" id="IPR004101">
    <property type="entry name" value="Mur_ligase_C"/>
</dbReference>
<dbReference type="PANTHER" id="PTHR43445:SF3">
    <property type="entry name" value="UDP-N-ACETYLMURAMATE--L-ALANINE LIGASE"/>
    <property type="match status" value="1"/>
</dbReference>
<comment type="function">
    <text evidence="14">Cell wall formation.</text>
</comment>
<keyword evidence="8 14" id="KW-0067">ATP-binding</keyword>
<evidence type="ECO:0000313" key="19">
    <source>
        <dbReference type="Proteomes" id="UP000228626"/>
    </source>
</evidence>
<dbReference type="GO" id="GO:0005524">
    <property type="term" value="F:ATP binding"/>
    <property type="evidence" value="ECO:0007669"/>
    <property type="project" value="UniProtKB-UniRule"/>
</dbReference>
<dbReference type="InterPro" id="IPR036565">
    <property type="entry name" value="Mur-like_cat_sf"/>
</dbReference>
<dbReference type="InterPro" id="IPR000713">
    <property type="entry name" value="Mur_ligase_N"/>
</dbReference>
<evidence type="ECO:0000256" key="3">
    <source>
        <dbReference type="ARBA" id="ARBA00012211"/>
    </source>
</evidence>
<comment type="caution">
    <text evidence="18">The sequence shown here is derived from an EMBL/GenBank/DDBJ whole genome shotgun (WGS) entry which is preliminary data.</text>
</comment>
<dbReference type="PANTHER" id="PTHR43445">
    <property type="entry name" value="UDP-N-ACETYLMURAMATE--L-ALANINE LIGASE-RELATED"/>
    <property type="match status" value="1"/>
</dbReference>
<evidence type="ECO:0000256" key="5">
    <source>
        <dbReference type="ARBA" id="ARBA00022598"/>
    </source>
</evidence>
<evidence type="ECO:0000259" key="17">
    <source>
        <dbReference type="Pfam" id="PF08245"/>
    </source>
</evidence>
<evidence type="ECO:0000313" key="18">
    <source>
        <dbReference type="EMBL" id="PIR92994.1"/>
    </source>
</evidence>
<dbReference type="InterPro" id="IPR036615">
    <property type="entry name" value="Mur_ligase_C_dom_sf"/>
</dbReference>
<dbReference type="HAMAP" id="MF_00046">
    <property type="entry name" value="MurC"/>
    <property type="match status" value="1"/>
</dbReference>
<comment type="subcellular location">
    <subcellularLocation>
        <location evidence="1 14">Cytoplasm</location>
    </subcellularLocation>
</comment>
<dbReference type="GO" id="GO:0071555">
    <property type="term" value="P:cell wall organization"/>
    <property type="evidence" value="ECO:0007669"/>
    <property type="project" value="UniProtKB-KW"/>
</dbReference>
<feature type="binding site" evidence="14">
    <location>
        <begin position="119"/>
        <end position="125"/>
    </location>
    <ligand>
        <name>ATP</name>
        <dbReference type="ChEBI" id="CHEBI:30616"/>
    </ligand>
</feature>
<evidence type="ECO:0000256" key="14">
    <source>
        <dbReference type="HAMAP-Rule" id="MF_00046"/>
    </source>
</evidence>
<evidence type="ECO:0000256" key="1">
    <source>
        <dbReference type="ARBA" id="ARBA00004496"/>
    </source>
</evidence>
<evidence type="ECO:0000259" key="15">
    <source>
        <dbReference type="Pfam" id="PF01225"/>
    </source>
</evidence>
<accession>A0A2H0V1N2</accession>
<keyword evidence="7 14" id="KW-0547">Nucleotide-binding</keyword>
<dbReference type="InterPro" id="IPR050061">
    <property type="entry name" value="MurCDEF_pg_biosynth"/>
</dbReference>
<evidence type="ECO:0000256" key="8">
    <source>
        <dbReference type="ARBA" id="ARBA00022840"/>
    </source>
</evidence>
<dbReference type="Proteomes" id="UP000228626">
    <property type="component" value="Unassembled WGS sequence"/>
</dbReference>
<evidence type="ECO:0000256" key="13">
    <source>
        <dbReference type="ARBA" id="ARBA00047833"/>
    </source>
</evidence>
<evidence type="ECO:0000256" key="9">
    <source>
        <dbReference type="ARBA" id="ARBA00022960"/>
    </source>
</evidence>
<dbReference type="GO" id="GO:0005737">
    <property type="term" value="C:cytoplasm"/>
    <property type="evidence" value="ECO:0007669"/>
    <property type="project" value="UniProtKB-SubCell"/>
</dbReference>
<evidence type="ECO:0000256" key="7">
    <source>
        <dbReference type="ARBA" id="ARBA00022741"/>
    </source>
</evidence>
<feature type="domain" description="Mur ligase central" evidence="17">
    <location>
        <begin position="117"/>
        <end position="295"/>
    </location>
</feature>
<dbReference type="InterPro" id="IPR013221">
    <property type="entry name" value="Mur_ligase_cen"/>
</dbReference>
<keyword evidence="12 14" id="KW-0961">Cell wall biogenesis/degradation</keyword>
<dbReference type="InterPro" id="IPR005758">
    <property type="entry name" value="UDP-N-AcMur_Ala_ligase_MurC"/>
</dbReference>
<keyword evidence="11 14" id="KW-0131">Cell cycle</keyword>
<keyword evidence="10 14" id="KW-0573">Peptidoglycan synthesis</keyword>
<reference evidence="19" key="1">
    <citation type="submission" date="2017-09" db="EMBL/GenBank/DDBJ databases">
        <title>Depth-based differentiation of microbial function through sediment-hosted aquifers and enrichment of novel symbionts in the deep terrestrial subsurface.</title>
        <authorList>
            <person name="Probst A.J."/>
            <person name="Ladd B."/>
            <person name="Jarett J.K."/>
            <person name="Geller-Mcgrath D.E."/>
            <person name="Sieber C.M.K."/>
            <person name="Emerson J.B."/>
            <person name="Anantharaman K."/>
            <person name="Thomas B.C."/>
            <person name="Malmstrom R."/>
            <person name="Stieglmeier M."/>
            <person name="Klingl A."/>
            <person name="Woyke T."/>
            <person name="Ryan C.M."/>
            <person name="Banfield J.F."/>
        </authorList>
    </citation>
    <scope>NUCLEOTIDE SEQUENCE [LARGE SCALE GENOMIC DNA]</scope>
</reference>
<dbReference type="NCBIfam" id="TIGR01082">
    <property type="entry name" value="murC"/>
    <property type="match status" value="1"/>
</dbReference>
<protein>
    <recommendedName>
        <fullName evidence="3 14">UDP-N-acetylmuramate--L-alanine ligase</fullName>
        <ecNumber evidence="3 14">6.3.2.8</ecNumber>
    </recommendedName>
    <alternativeName>
        <fullName evidence="14">UDP-N-acetylmuramoyl-L-alanine synthetase</fullName>
    </alternativeName>
</protein>
<dbReference type="Pfam" id="PF08245">
    <property type="entry name" value="Mur_ligase_M"/>
    <property type="match status" value="1"/>
</dbReference>
<feature type="domain" description="Mur ligase C-terminal" evidence="16">
    <location>
        <begin position="317"/>
        <end position="444"/>
    </location>
</feature>
<dbReference type="AlphaFoldDB" id="A0A2H0V1N2"/>
<evidence type="ECO:0000256" key="10">
    <source>
        <dbReference type="ARBA" id="ARBA00022984"/>
    </source>
</evidence>
<dbReference type="SUPFAM" id="SSF51984">
    <property type="entry name" value="MurCD N-terminal domain"/>
    <property type="match status" value="1"/>
</dbReference>
<keyword evidence="5 14" id="KW-0436">Ligase</keyword>
<comment type="catalytic activity">
    <reaction evidence="13 14">
        <text>UDP-N-acetyl-alpha-D-muramate + L-alanine + ATP = UDP-N-acetyl-alpha-D-muramoyl-L-alanine + ADP + phosphate + H(+)</text>
        <dbReference type="Rhea" id="RHEA:23372"/>
        <dbReference type="ChEBI" id="CHEBI:15378"/>
        <dbReference type="ChEBI" id="CHEBI:30616"/>
        <dbReference type="ChEBI" id="CHEBI:43474"/>
        <dbReference type="ChEBI" id="CHEBI:57972"/>
        <dbReference type="ChEBI" id="CHEBI:70757"/>
        <dbReference type="ChEBI" id="CHEBI:83898"/>
        <dbReference type="ChEBI" id="CHEBI:456216"/>
        <dbReference type="EC" id="6.3.2.8"/>
    </reaction>
</comment>
<dbReference type="Pfam" id="PF01225">
    <property type="entry name" value="Mur_ligase"/>
    <property type="match status" value="1"/>
</dbReference>
<dbReference type="GO" id="GO:0008763">
    <property type="term" value="F:UDP-N-acetylmuramate-L-alanine ligase activity"/>
    <property type="evidence" value="ECO:0007669"/>
    <property type="project" value="UniProtKB-UniRule"/>
</dbReference>
<evidence type="ECO:0000256" key="11">
    <source>
        <dbReference type="ARBA" id="ARBA00023306"/>
    </source>
</evidence>
<evidence type="ECO:0000256" key="2">
    <source>
        <dbReference type="ARBA" id="ARBA00004752"/>
    </source>
</evidence>
<evidence type="ECO:0000256" key="6">
    <source>
        <dbReference type="ARBA" id="ARBA00022618"/>
    </source>
</evidence>
<dbReference type="SUPFAM" id="SSF53244">
    <property type="entry name" value="MurD-like peptide ligases, peptide-binding domain"/>
    <property type="match status" value="1"/>
</dbReference>
<dbReference type="GO" id="GO:0009252">
    <property type="term" value="P:peptidoglycan biosynthetic process"/>
    <property type="evidence" value="ECO:0007669"/>
    <property type="project" value="UniProtKB-UniRule"/>
</dbReference>
<dbReference type="Gene3D" id="3.90.190.20">
    <property type="entry name" value="Mur ligase, C-terminal domain"/>
    <property type="match status" value="1"/>
</dbReference>
<dbReference type="Pfam" id="PF02875">
    <property type="entry name" value="Mur_ligase_C"/>
    <property type="match status" value="1"/>
</dbReference>
<dbReference type="Gene3D" id="3.40.1190.10">
    <property type="entry name" value="Mur-like, catalytic domain"/>
    <property type="match status" value="1"/>
</dbReference>
<keyword evidence="4 14" id="KW-0963">Cytoplasm</keyword>